<dbReference type="Gene3D" id="3.30.300.210">
    <property type="entry name" value="Nutrient germinant receptor protein C, domain 3"/>
    <property type="match status" value="1"/>
</dbReference>
<dbReference type="InterPro" id="IPR046953">
    <property type="entry name" value="Spore_GerAC-like_C"/>
</dbReference>
<keyword evidence="11" id="KW-1185">Reference proteome</keyword>
<dbReference type="PROSITE" id="PS51257">
    <property type="entry name" value="PROKAR_LIPOPROTEIN"/>
    <property type="match status" value="1"/>
</dbReference>
<organism evidence="10 11">
    <name type="scientific">Halobacillus mangrovi</name>
    <dbReference type="NCBI Taxonomy" id="402384"/>
    <lineage>
        <taxon>Bacteria</taxon>
        <taxon>Bacillati</taxon>
        <taxon>Bacillota</taxon>
        <taxon>Bacilli</taxon>
        <taxon>Bacillales</taxon>
        <taxon>Bacillaceae</taxon>
        <taxon>Halobacillus</taxon>
    </lineage>
</organism>
<dbReference type="Proteomes" id="UP000192527">
    <property type="component" value="Chromosome"/>
</dbReference>
<keyword evidence="4" id="KW-0732">Signal</keyword>
<keyword evidence="7" id="KW-0449">Lipoprotein</keyword>
<sequence length="379" mass="43364">MPNKVIISVFSLLLLTGCWDSKEIEDIGVILAIGLDTGEKENEVTMTNQYVDPGKIPSLQGGEPGGKPFQNLTVSGTTFLEIIRDNSFESNRPPNYTHLKSIVLSSSLLKRERADEVIDLFVRDHEFRRTTPVFITKERVRDVLDIEPTKELFPAIQIKDLNENSFKNLYIPEQLQIGDMSKYISQEQSFLIPGMKIEEYLIKSDGAGIISKENFQFVGWLEKEDIAGVRFILNDLDGGYINLTKKEISDGPVSLEVKGGSTTYNPTITGESIMMEFNVRVNVSLAEDWGNKRDHFKKGWKKEVEKASNDQIEQAVQTVLTKAQQEYKTDFLNLSNWVRIHQPDYWKKNEKRWDNIFPEMQTKINVKTKITDFGTQNLK</sequence>
<feature type="domain" description="Spore germination GerAC-like C-terminal" evidence="8">
    <location>
        <begin position="205"/>
        <end position="374"/>
    </location>
</feature>
<evidence type="ECO:0000256" key="7">
    <source>
        <dbReference type="ARBA" id="ARBA00023288"/>
    </source>
</evidence>
<evidence type="ECO:0000313" key="11">
    <source>
        <dbReference type="Proteomes" id="UP000192527"/>
    </source>
</evidence>
<comment type="subcellular location">
    <subcellularLocation>
        <location evidence="1">Membrane</location>
        <topology evidence="1">Lipid-anchor</topology>
    </subcellularLocation>
</comment>
<dbReference type="AlphaFoldDB" id="A0A1W5ZZP4"/>
<evidence type="ECO:0000256" key="5">
    <source>
        <dbReference type="ARBA" id="ARBA00023136"/>
    </source>
</evidence>
<keyword evidence="6" id="KW-0564">Palmitate</keyword>
<dbReference type="KEGG" id="hmn:HM131_18670"/>
<evidence type="ECO:0000256" key="6">
    <source>
        <dbReference type="ARBA" id="ARBA00023139"/>
    </source>
</evidence>
<evidence type="ECO:0000256" key="4">
    <source>
        <dbReference type="ARBA" id="ARBA00022729"/>
    </source>
</evidence>
<evidence type="ECO:0000259" key="8">
    <source>
        <dbReference type="Pfam" id="PF05504"/>
    </source>
</evidence>
<dbReference type="Pfam" id="PF05504">
    <property type="entry name" value="Spore_GerAC"/>
    <property type="match status" value="1"/>
</dbReference>
<keyword evidence="3" id="KW-0309">Germination</keyword>
<name>A0A1W5ZZP4_9BACI</name>
<evidence type="ECO:0000313" key="10">
    <source>
        <dbReference type="EMBL" id="ARI78739.1"/>
    </source>
</evidence>
<dbReference type="InterPro" id="IPR008844">
    <property type="entry name" value="Spore_GerAC-like"/>
</dbReference>
<comment type="similarity">
    <text evidence="2">Belongs to the GerABKC lipoprotein family.</text>
</comment>
<dbReference type="InterPro" id="IPR057336">
    <property type="entry name" value="GerAC_N"/>
</dbReference>
<dbReference type="NCBIfam" id="TIGR02887">
    <property type="entry name" value="spore_ger_x_C"/>
    <property type="match status" value="1"/>
</dbReference>
<dbReference type="STRING" id="402384.HM131_18670"/>
<keyword evidence="5" id="KW-0472">Membrane</keyword>
<protein>
    <submittedName>
        <fullName evidence="10">Uncharacterized protein</fullName>
    </submittedName>
</protein>
<reference evidence="10 11" key="1">
    <citation type="submission" date="2017-04" db="EMBL/GenBank/DDBJ databases">
        <title>The whole genome sequencing and assembly of Halobacillus mangrovi strain.</title>
        <authorList>
            <person name="Lee S.-J."/>
            <person name="Park M.-K."/>
            <person name="Kim J.-Y."/>
            <person name="Lee Y.-J."/>
            <person name="Yi H."/>
            <person name="Bahn Y.-S."/>
            <person name="Kim J.F."/>
            <person name="Lee D.-W."/>
        </authorList>
    </citation>
    <scope>NUCLEOTIDE SEQUENCE [LARGE SCALE GENOMIC DNA]</scope>
    <source>
        <strain evidence="10 11">KTB 131</strain>
    </source>
</reference>
<dbReference type="PANTHER" id="PTHR35789">
    <property type="entry name" value="SPORE GERMINATION PROTEIN B3"/>
    <property type="match status" value="1"/>
</dbReference>
<gene>
    <name evidence="10" type="ORF">HM131_18670</name>
</gene>
<accession>A0A1W5ZZP4</accession>
<evidence type="ECO:0000256" key="1">
    <source>
        <dbReference type="ARBA" id="ARBA00004635"/>
    </source>
</evidence>
<evidence type="ECO:0000256" key="3">
    <source>
        <dbReference type="ARBA" id="ARBA00022544"/>
    </source>
</evidence>
<dbReference type="OrthoDB" id="2569624at2"/>
<dbReference type="EMBL" id="CP020772">
    <property type="protein sequence ID" value="ARI78739.1"/>
    <property type="molecule type" value="Genomic_DNA"/>
</dbReference>
<feature type="domain" description="Spore germination protein N-terminal" evidence="9">
    <location>
        <begin position="20"/>
        <end position="197"/>
    </location>
</feature>
<proteinExistence type="inferred from homology"/>
<evidence type="ECO:0000256" key="2">
    <source>
        <dbReference type="ARBA" id="ARBA00007886"/>
    </source>
</evidence>
<dbReference type="GO" id="GO:0016020">
    <property type="term" value="C:membrane"/>
    <property type="evidence" value="ECO:0007669"/>
    <property type="project" value="UniProtKB-SubCell"/>
</dbReference>
<dbReference type="Pfam" id="PF25198">
    <property type="entry name" value="Spore_GerAC_N"/>
    <property type="match status" value="1"/>
</dbReference>
<evidence type="ECO:0000259" key="9">
    <source>
        <dbReference type="Pfam" id="PF25198"/>
    </source>
</evidence>
<dbReference type="RefSeq" id="WP_085031198.1">
    <property type="nucleotide sequence ID" value="NZ_CP020772.1"/>
</dbReference>
<dbReference type="PANTHER" id="PTHR35789:SF1">
    <property type="entry name" value="SPORE GERMINATION PROTEIN B3"/>
    <property type="match status" value="1"/>
</dbReference>
<dbReference type="InterPro" id="IPR038501">
    <property type="entry name" value="Spore_GerAC_C_sf"/>
</dbReference>
<dbReference type="Gene3D" id="6.20.190.10">
    <property type="entry name" value="Nutrient germinant receptor protein C, domain 1"/>
    <property type="match status" value="1"/>
</dbReference>
<dbReference type="GO" id="GO:0009847">
    <property type="term" value="P:spore germination"/>
    <property type="evidence" value="ECO:0007669"/>
    <property type="project" value="InterPro"/>
</dbReference>